<dbReference type="KEGG" id="mpsy:CEK71_08000"/>
<proteinExistence type="predicted"/>
<dbReference type="PANTHER" id="PTHR32208:SF21">
    <property type="entry name" value="LOW QUALITY PROTEIN: ALDEHYDE OXIDASE GLOX-LIKE"/>
    <property type="match status" value="1"/>
</dbReference>
<dbReference type="SUPFAM" id="SSF81296">
    <property type="entry name" value="E set domains"/>
    <property type="match status" value="1"/>
</dbReference>
<dbReference type="EMBL" id="CP022129">
    <property type="protein sequence ID" value="ASF46029.1"/>
    <property type="molecule type" value="Genomic_DNA"/>
</dbReference>
<dbReference type="Pfam" id="PF09118">
    <property type="entry name" value="GO-like_E_set"/>
    <property type="match status" value="1"/>
</dbReference>
<dbReference type="Gene3D" id="2.130.10.80">
    <property type="entry name" value="Galactose oxidase/kelch, beta-propeller"/>
    <property type="match status" value="1"/>
</dbReference>
<feature type="signal peptide" evidence="1">
    <location>
        <begin position="1"/>
        <end position="29"/>
    </location>
</feature>
<keyword evidence="4" id="KW-1185">Reference proteome</keyword>
<dbReference type="OrthoDB" id="8673369at2"/>
<dbReference type="Gene3D" id="2.60.40.10">
    <property type="entry name" value="Immunoglobulins"/>
    <property type="match status" value="1"/>
</dbReference>
<evidence type="ECO:0000256" key="1">
    <source>
        <dbReference type="SAM" id="SignalP"/>
    </source>
</evidence>
<evidence type="ECO:0000313" key="3">
    <source>
        <dbReference type="EMBL" id="ASF46029.1"/>
    </source>
</evidence>
<evidence type="ECO:0000259" key="2">
    <source>
        <dbReference type="Pfam" id="PF09118"/>
    </source>
</evidence>
<dbReference type="AlphaFoldDB" id="A0A1Z4BXP7"/>
<feature type="domain" description="Galactose oxidase-like Early set" evidence="2">
    <location>
        <begin position="543"/>
        <end position="641"/>
    </location>
</feature>
<dbReference type="InterPro" id="IPR037293">
    <property type="entry name" value="Gal_Oxidase_central_sf"/>
</dbReference>
<dbReference type="InterPro" id="IPR011043">
    <property type="entry name" value="Gal_Oxase/kelch_b-propeller"/>
</dbReference>
<gene>
    <name evidence="3" type="ORF">CEK71_08000</name>
</gene>
<dbReference type="InterPro" id="IPR013783">
    <property type="entry name" value="Ig-like_fold"/>
</dbReference>
<sequence length="644" mass="69811">MPVLTQQPIYQTALSLMLSAVIMSANVNAATAEEDPQTAGAWESVPMPSQQTLAQAVHSVLLPNGKVLIANGSSFRNTIVTEGDTQKIQEGVDSGDYDSVNNTVLFDPQTAEFVKIPSPPAVQHQENNDLFCAGHLQQADGNVLFVGGTGRYYPGGRFTGSRQLNLYNWRDNTWSDKGQLKEGRWYPSLVPLADGKIAIFSGLKLNEPNQINQGLEIYDPLLNKLDYFDLAQIADSPFNTKLEGSSVYDSIDLYPRVFPTATGKLLITGDEAGIANVLTPHSSKKSYLMAVAKDTGGKLSVSFEVGADKAETSKAYGTAFQVPNSEDVVLLGGLTGTNDIGFGLPNKPDIPGASVASSLQRWQAPGKTDTPSGQWSQTPAFLAEPRANLQAVILPDKEVLVVSGGVYPEYRPVYEPLLLSPNPQANGGYDIKRMKAAHLPRLYHNGALLLPDARVLIIGGNANRAARDSVGNVRVDTIRDAKEFNVFAKLTDQAGQPKAFDLDEFYQHPQSYYAEGDTQPFVPAEIWQAEIFSPPYLFKPGARPEIIQAPEFIKYGQTGLVTVSAAEAASDLVLVKLGSVTHSFDYGQRLVDLPIAIKEHKAGSALIKFNAPSNANLYPPGYYMMFYLNAAGKPSHAKMVRLES</sequence>
<reference evidence="3 4" key="1">
    <citation type="submission" date="2017-06" db="EMBL/GenBank/DDBJ databases">
        <title>Genome Sequencing of the methanotroph Methylovulum psychrotolerants str. HV10-M2 isolated from a high-altitude environment.</title>
        <authorList>
            <person name="Mateos-Rivera A."/>
        </authorList>
    </citation>
    <scope>NUCLEOTIDE SEQUENCE [LARGE SCALE GENOMIC DNA]</scope>
    <source>
        <strain evidence="3 4">HV10_M2</strain>
    </source>
</reference>
<dbReference type="PANTHER" id="PTHR32208">
    <property type="entry name" value="SECRETED PROTEIN-RELATED"/>
    <property type="match status" value="1"/>
</dbReference>
<keyword evidence="1" id="KW-0732">Signal</keyword>
<protein>
    <recommendedName>
        <fullName evidence="2">Galactose oxidase-like Early set domain-containing protein</fullName>
    </recommendedName>
</protein>
<dbReference type="InterPro" id="IPR015202">
    <property type="entry name" value="GO-like_E_set"/>
</dbReference>
<name>A0A1Z4BXP7_9GAMM</name>
<dbReference type="CDD" id="cd02851">
    <property type="entry name" value="E_set_GO_C"/>
    <property type="match status" value="1"/>
</dbReference>
<dbReference type="SUPFAM" id="SSF50965">
    <property type="entry name" value="Galactose oxidase, central domain"/>
    <property type="match status" value="1"/>
</dbReference>
<dbReference type="InterPro" id="IPR014756">
    <property type="entry name" value="Ig_E-set"/>
</dbReference>
<evidence type="ECO:0000313" key="4">
    <source>
        <dbReference type="Proteomes" id="UP000197019"/>
    </source>
</evidence>
<dbReference type="Proteomes" id="UP000197019">
    <property type="component" value="Chromosome"/>
</dbReference>
<feature type="chain" id="PRO_5012938666" description="Galactose oxidase-like Early set domain-containing protein" evidence="1">
    <location>
        <begin position="30"/>
        <end position="644"/>
    </location>
</feature>
<accession>A0A1Z4BXP7</accession>
<organism evidence="3 4">
    <name type="scientific">Methylovulum psychrotolerans</name>
    <dbReference type="NCBI Taxonomy" id="1704499"/>
    <lineage>
        <taxon>Bacteria</taxon>
        <taxon>Pseudomonadati</taxon>
        <taxon>Pseudomonadota</taxon>
        <taxon>Gammaproteobacteria</taxon>
        <taxon>Methylococcales</taxon>
        <taxon>Methylococcaceae</taxon>
        <taxon>Methylovulum</taxon>
    </lineage>
</organism>